<evidence type="ECO:0000256" key="4">
    <source>
        <dbReference type="ARBA" id="ARBA00022833"/>
    </source>
</evidence>
<dbReference type="Pfam" id="PF00023">
    <property type="entry name" value="Ank"/>
    <property type="match status" value="1"/>
</dbReference>
<dbReference type="InterPro" id="IPR002110">
    <property type="entry name" value="Ankyrin_rpt"/>
</dbReference>
<accession>A0AAD8Y5K0</accession>
<dbReference type="Proteomes" id="UP001224775">
    <property type="component" value="Unassembled WGS sequence"/>
</dbReference>
<evidence type="ECO:0000256" key="1">
    <source>
        <dbReference type="ARBA" id="ARBA00022723"/>
    </source>
</evidence>
<keyword evidence="5 6" id="KW-0040">ANK repeat</keyword>
<gene>
    <name evidence="9" type="ORF">QTG54_009975</name>
</gene>
<sequence>MPSSEEIVVALSAAAETAVTLEIIEYLLESFPDAAEKLGTWMSSPPGSDDDEEVIKLLIDKYPAALEKFCSMEELFPGQEDIVEGLPLHYFLARQNNMEIGTVKMLVEAYPQALLAGDSGSGYKPLHIAAFNPNVNGYLHVILPYLLSVEPSIIQATVNKWGETPLHIACGNKNGGVEVMDEINSLSILRFMLDVDPDLPIYSADNRLPIHSAVGAKSTNFCKELIDACPGSLWAELNSGHLPIHEACRQNRMDTLDTIQYMLEVYPESIRARKWESVHGMIFNEDGYLPIHCAAKGQSTKILEFLLMSDPDAASMKVLYPPFPVPESLNAKHCEWALPLHIAAYHGKMKQIEILYDAYPESILVGTKLGDTPLDLARKRECQGRRKSPTVEKFLETQLEYARIAQDMAVMATVDEIGRLPLHYALKENASLGTIQLMIRGNPSVFVADQRGGFPLHIASNNMMLQCACCGEGENSSNRLKLCTACKMVKYCNVTCQKAHRSQHKKECKKRAAELQVEALFNLSTRKEDCDVCNHCDANEDSILHYACRGGNLAVVKYLLDSHAPLVASATVNAKGELPIHLLGQAGKEDKVDRESTEYIETIWLLLLANPELSFSASYTCEGESLLDQSEEATLEEVKGERLDVDEVKEEKKKSWRKKLSSFRLFTRKGKTLA</sequence>
<evidence type="ECO:0000256" key="2">
    <source>
        <dbReference type="ARBA" id="ARBA00022737"/>
    </source>
</evidence>
<comment type="caution">
    <text evidence="9">The sequence shown here is derived from an EMBL/GenBank/DDBJ whole genome shotgun (WGS) entry which is preliminary data.</text>
</comment>
<evidence type="ECO:0000256" key="6">
    <source>
        <dbReference type="PROSITE-ProRule" id="PRU00023"/>
    </source>
</evidence>
<dbReference type="PANTHER" id="PTHR24198:SF165">
    <property type="entry name" value="ANKYRIN REPEAT-CONTAINING PROTEIN-RELATED"/>
    <property type="match status" value="1"/>
</dbReference>
<evidence type="ECO:0000256" key="3">
    <source>
        <dbReference type="ARBA" id="ARBA00022771"/>
    </source>
</evidence>
<evidence type="ECO:0000313" key="9">
    <source>
        <dbReference type="EMBL" id="KAK1739432.1"/>
    </source>
</evidence>
<keyword evidence="10" id="KW-1185">Reference proteome</keyword>
<dbReference type="SMART" id="SM00248">
    <property type="entry name" value="ANK"/>
    <property type="match status" value="9"/>
</dbReference>
<dbReference type="InterPro" id="IPR002893">
    <property type="entry name" value="Znf_MYND"/>
</dbReference>
<dbReference type="PROSITE" id="PS50088">
    <property type="entry name" value="ANK_REPEAT"/>
    <property type="match status" value="1"/>
</dbReference>
<evidence type="ECO:0000256" key="5">
    <source>
        <dbReference type="ARBA" id="ARBA00023043"/>
    </source>
</evidence>
<keyword evidence="4" id="KW-0862">Zinc</keyword>
<keyword evidence="1" id="KW-0479">Metal-binding</keyword>
<dbReference type="Gene3D" id="1.25.40.20">
    <property type="entry name" value="Ankyrin repeat-containing domain"/>
    <property type="match status" value="4"/>
</dbReference>
<reference evidence="9" key="1">
    <citation type="submission" date="2023-06" db="EMBL/GenBank/DDBJ databases">
        <title>Survivors Of The Sea: Transcriptome response of Skeletonema marinoi to long-term dormancy.</title>
        <authorList>
            <person name="Pinder M.I.M."/>
            <person name="Kourtchenko O."/>
            <person name="Robertson E.K."/>
            <person name="Larsson T."/>
            <person name="Maumus F."/>
            <person name="Osuna-Cruz C.M."/>
            <person name="Vancaester E."/>
            <person name="Stenow R."/>
            <person name="Vandepoele K."/>
            <person name="Ploug H."/>
            <person name="Bruchert V."/>
            <person name="Godhe A."/>
            <person name="Topel M."/>
        </authorList>
    </citation>
    <scope>NUCLEOTIDE SEQUENCE</scope>
    <source>
        <strain evidence="9">R05AC</strain>
    </source>
</reference>
<evidence type="ECO:0000313" key="10">
    <source>
        <dbReference type="Proteomes" id="UP001224775"/>
    </source>
</evidence>
<organism evidence="9 10">
    <name type="scientific">Skeletonema marinoi</name>
    <dbReference type="NCBI Taxonomy" id="267567"/>
    <lineage>
        <taxon>Eukaryota</taxon>
        <taxon>Sar</taxon>
        <taxon>Stramenopiles</taxon>
        <taxon>Ochrophyta</taxon>
        <taxon>Bacillariophyta</taxon>
        <taxon>Coscinodiscophyceae</taxon>
        <taxon>Thalassiosirophycidae</taxon>
        <taxon>Thalassiosirales</taxon>
        <taxon>Skeletonemataceae</taxon>
        <taxon>Skeletonema</taxon>
        <taxon>Skeletonema marinoi-dohrnii complex</taxon>
    </lineage>
</organism>
<name>A0AAD8Y5K0_9STRA</name>
<dbReference type="SUPFAM" id="SSF144232">
    <property type="entry name" value="HIT/MYND zinc finger-like"/>
    <property type="match status" value="1"/>
</dbReference>
<dbReference type="InterPro" id="IPR036770">
    <property type="entry name" value="Ankyrin_rpt-contain_sf"/>
</dbReference>
<dbReference type="Gene3D" id="6.10.140.2220">
    <property type="match status" value="1"/>
</dbReference>
<protein>
    <submittedName>
        <fullName evidence="9">Ankyrin repeat domain-containing protein</fullName>
    </submittedName>
</protein>
<feature type="repeat" description="ANK" evidence="6">
    <location>
        <begin position="539"/>
        <end position="571"/>
    </location>
</feature>
<feature type="domain" description="MYND-type" evidence="8">
    <location>
        <begin position="467"/>
        <end position="508"/>
    </location>
</feature>
<dbReference type="EMBL" id="JATAAI010000018">
    <property type="protein sequence ID" value="KAK1739432.1"/>
    <property type="molecule type" value="Genomic_DNA"/>
</dbReference>
<dbReference type="SUPFAM" id="SSF48403">
    <property type="entry name" value="Ankyrin repeat"/>
    <property type="match status" value="2"/>
</dbReference>
<evidence type="ECO:0000256" key="7">
    <source>
        <dbReference type="PROSITE-ProRule" id="PRU00134"/>
    </source>
</evidence>
<dbReference type="Pfam" id="PF01753">
    <property type="entry name" value="zf-MYND"/>
    <property type="match status" value="1"/>
</dbReference>
<dbReference type="PROSITE" id="PS01360">
    <property type="entry name" value="ZF_MYND_1"/>
    <property type="match status" value="1"/>
</dbReference>
<dbReference type="PROSITE" id="PS50865">
    <property type="entry name" value="ZF_MYND_2"/>
    <property type="match status" value="1"/>
</dbReference>
<dbReference type="PANTHER" id="PTHR24198">
    <property type="entry name" value="ANKYRIN REPEAT AND PROTEIN KINASE DOMAIN-CONTAINING PROTEIN"/>
    <property type="match status" value="1"/>
</dbReference>
<evidence type="ECO:0000259" key="8">
    <source>
        <dbReference type="PROSITE" id="PS50865"/>
    </source>
</evidence>
<keyword evidence="2" id="KW-0677">Repeat</keyword>
<dbReference type="AlphaFoldDB" id="A0AAD8Y5K0"/>
<proteinExistence type="predicted"/>
<keyword evidence="3 7" id="KW-0863">Zinc-finger</keyword>
<dbReference type="GO" id="GO:0008270">
    <property type="term" value="F:zinc ion binding"/>
    <property type="evidence" value="ECO:0007669"/>
    <property type="project" value="UniProtKB-KW"/>
</dbReference>